<feature type="compositionally biased region" description="Polar residues" evidence="1">
    <location>
        <begin position="1004"/>
        <end position="1023"/>
    </location>
</feature>
<feature type="compositionally biased region" description="Low complexity" evidence="1">
    <location>
        <begin position="80"/>
        <end position="96"/>
    </location>
</feature>
<keyword evidence="4" id="KW-1185">Reference proteome</keyword>
<feature type="transmembrane region" description="Helical" evidence="2">
    <location>
        <begin position="1493"/>
        <end position="1512"/>
    </location>
</feature>
<keyword evidence="2" id="KW-0472">Membrane</keyword>
<feature type="region of interest" description="Disordered" evidence="1">
    <location>
        <begin position="466"/>
        <end position="550"/>
    </location>
</feature>
<name>A0ABZ1D7P5_9TREE</name>
<organism evidence="3 4">
    <name type="scientific">Kwoniella shivajii</name>
    <dbReference type="NCBI Taxonomy" id="564305"/>
    <lineage>
        <taxon>Eukaryota</taxon>
        <taxon>Fungi</taxon>
        <taxon>Dikarya</taxon>
        <taxon>Basidiomycota</taxon>
        <taxon>Agaricomycotina</taxon>
        <taxon>Tremellomycetes</taxon>
        <taxon>Tremellales</taxon>
        <taxon>Cryptococcaceae</taxon>
        <taxon>Kwoniella</taxon>
    </lineage>
</organism>
<feature type="compositionally biased region" description="Polar residues" evidence="1">
    <location>
        <begin position="318"/>
        <end position="340"/>
    </location>
</feature>
<proteinExistence type="predicted"/>
<dbReference type="RefSeq" id="XP_062794371.1">
    <property type="nucleotide sequence ID" value="XM_062938320.1"/>
</dbReference>
<feature type="compositionally biased region" description="Basic and acidic residues" evidence="1">
    <location>
        <begin position="162"/>
        <end position="175"/>
    </location>
</feature>
<gene>
    <name evidence="3" type="ORF">IL334_006621</name>
</gene>
<evidence type="ECO:0000313" key="3">
    <source>
        <dbReference type="EMBL" id="WRT69632.1"/>
    </source>
</evidence>
<feature type="compositionally biased region" description="Polar residues" evidence="1">
    <location>
        <begin position="97"/>
        <end position="110"/>
    </location>
</feature>
<dbReference type="EMBL" id="CP141889">
    <property type="protein sequence ID" value="WRT69632.1"/>
    <property type="molecule type" value="Genomic_DNA"/>
</dbReference>
<feature type="compositionally biased region" description="Polar residues" evidence="1">
    <location>
        <begin position="1238"/>
        <end position="1255"/>
    </location>
</feature>
<feature type="compositionally biased region" description="Polar residues" evidence="1">
    <location>
        <begin position="38"/>
        <end position="49"/>
    </location>
</feature>
<sequence>MASTFKRAPPPPPLLSLNGSNNNNNNHNNNNSVNSINGFSRSPPSTSISIVRRPHSDPVSSKNSSVHFNLEDQDQTLIGSGLSPSSPSSKSSMRPSQEQNGHNNNTNKSYQPIHPSTLHNSTIPSPPKLAPLLTTGSSYTSINNPSSNPTSLTSSPTSLRPEMPRNRSSQDRRVWSETLPSTSRHRSESLLANGKKASRVTGGFETSSEEDMSDDSNKEGDIVTPSLSESLEPSSQNAIAGPSRPRAKSLLLAAGRERQSSDASGTSRDNRRRKEDPSRPKKRKSKEPGPPSRMLSYRSNVSPPKSSSIMTTSKSDSYFNLQNGSSPKSRLTTNKSSPLIESTVPGPSKNSLTRGSSLNMLEERGSEGEASHRPKGKEKEVNKQPDNLAASLGLGIGGIQDMALSPEQLRDLLSDSDVSSALRLLNSPHMPASRPTNMNEWSNSVFFSPPASRPGSPDMTIPKHTSPYLVSAPPALTSSENHARERTMSVASSIHPPVHSTWGSTPRHRQSLESHGSPDLEALRRRRASSKGGLTPDGQGGHVPFTHHLPVPHVEEGAPEEEEDLEAASDGLPAITENDLEPTRVPTQSSKSSKEVKENKDKKNRLSSLFSMKKKKSIDQVSQQHHEHHLLHRDHKSDRQKEEEKAREKEKYEKDVERRRLEQERRDEELAQERRFRALTQVAAHPKAERRAYQTGAHLRALYQHVYDGIESPPKLNPLAIVRWKIKTEEQNEARSRWEQEQSLGDVKSDKSNITNLASPQTQTRTNHLGGNIQSSPMSIGSSTKYGFRQSAETHRPASLGSLGRANDSSPRKGKVSHYEKGWSYTVEDFAAYQATKGQVNYFIAPRKSHPDVEVLTEDERPPDNSQVSRSNKDDNSSIADSNKKSHLHTMGVKTASNTSLLEVEGVLGENNALSRSTSIETGRGSNLPRHRHLTHRTHQSLSAVGPTAISHALKQPFEKISHAAKKQRNPPPAACDEGESQHIERFRNHTRSDTAPAHMTNMLHQTPMSNKPSRTTMNSSASRTREPGFFKRHAPTPGAESYTDEETTREFHLRRLFLKGQKVFSSSLDDSSKLYRRSDASLVKDRQDERETELLALEAALIREKAFRERQAAVSRKTQLEIEARDRINKLEKEIYAERVEHLAAARRKLEVVTSNIMTVDDTMRQYLYQIDFVRDEASISAEIDIDWSSVDPLRATYGDLGRVKQNEDDEHRDTLPPLKSFGSNESGSDIPRRPRNNPTVSRKARTQSMSSSVPRRKGSLNASLAPISLSHLTGSMRHRPRRTYLDPTGSNRVDPIKQAEMVISFGKERLEDMGKEKENTRIELNHMIYEIESMIKQKELVRKFLREFLEKNQSKQYQLDQLNLQLKNSTLATLQFYQIGEVRDRLINSVAQTIGAFLRIFFWFIYQAKGELNQIWSFIKPTSMKCTTHNSNTRGGGRGMRSKDHIAYDKDHDHDQTNGNGSANGHGNDADTISPRERLSRSGSNEDEKRLPFLGTSILIIAVGLGFYLYGG</sequence>
<feature type="compositionally biased region" description="Basic and acidic residues" evidence="1">
    <location>
        <begin position="592"/>
        <end position="601"/>
    </location>
</feature>
<feature type="compositionally biased region" description="Basic and acidic residues" evidence="1">
    <location>
        <begin position="361"/>
        <end position="383"/>
    </location>
</feature>
<feature type="region of interest" description="Disordered" evidence="1">
    <location>
        <begin position="735"/>
        <end position="818"/>
    </location>
</feature>
<feature type="region of interest" description="Disordered" evidence="1">
    <location>
        <begin position="1"/>
        <end position="384"/>
    </location>
</feature>
<feature type="region of interest" description="Disordered" evidence="1">
    <location>
        <begin position="854"/>
        <end position="892"/>
    </location>
</feature>
<feature type="compositionally biased region" description="Polar residues" evidence="1">
    <location>
        <begin position="752"/>
        <end position="785"/>
    </location>
</feature>
<feature type="compositionally biased region" description="Basic and acidic residues" evidence="1">
    <location>
        <begin position="854"/>
        <end position="863"/>
    </location>
</feature>
<feature type="compositionally biased region" description="Low complexity" evidence="1">
    <location>
        <begin position="137"/>
        <end position="158"/>
    </location>
</feature>
<dbReference type="GeneID" id="87958751"/>
<feature type="region of interest" description="Disordered" evidence="1">
    <location>
        <begin position="573"/>
        <end position="669"/>
    </location>
</feature>
<accession>A0ABZ1D7P5</accession>
<feature type="compositionally biased region" description="Polar residues" evidence="1">
    <location>
        <begin position="348"/>
        <end position="359"/>
    </location>
</feature>
<feature type="compositionally biased region" description="Basic and acidic residues" evidence="1">
    <location>
        <begin position="1203"/>
        <end position="1216"/>
    </location>
</feature>
<feature type="region of interest" description="Disordered" evidence="1">
    <location>
        <begin position="1203"/>
        <end position="1294"/>
    </location>
</feature>
<evidence type="ECO:0000313" key="4">
    <source>
        <dbReference type="Proteomes" id="UP001329825"/>
    </source>
</evidence>
<evidence type="ECO:0008006" key="5">
    <source>
        <dbReference type="Google" id="ProtNLM"/>
    </source>
</evidence>
<feature type="compositionally biased region" description="Polar residues" evidence="1">
    <location>
        <begin position="58"/>
        <end position="67"/>
    </location>
</feature>
<feature type="region of interest" description="Disordered" evidence="1">
    <location>
        <begin position="1451"/>
        <end position="1489"/>
    </location>
</feature>
<evidence type="ECO:0000256" key="1">
    <source>
        <dbReference type="SAM" id="MobiDB-lite"/>
    </source>
</evidence>
<dbReference type="Proteomes" id="UP001329825">
    <property type="component" value="Chromosome 9"/>
</dbReference>
<keyword evidence="2" id="KW-0812">Transmembrane</keyword>
<feature type="region of interest" description="Disordered" evidence="1">
    <location>
        <begin position="1004"/>
        <end position="1047"/>
    </location>
</feature>
<feature type="compositionally biased region" description="Basic and acidic residues" evidence="1">
    <location>
        <begin position="268"/>
        <end position="279"/>
    </location>
</feature>
<feature type="compositionally biased region" description="Basic and acidic residues" evidence="1">
    <location>
        <begin position="510"/>
        <end position="523"/>
    </location>
</feature>
<feature type="compositionally biased region" description="Low complexity" evidence="1">
    <location>
        <begin position="15"/>
        <end position="37"/>
    </location>
</feature>
<feature type="compositionally biased region" description="Basic and acidic residues" evidence="1">
    <location>
        <begin position="635"/>
        <end position="669"/>
    </location>
</feature>
<keyword evidence="2" id="KW-1133">Transmembrane helix</keyword>
<evidence type="ECO:0000256" key="2">
    <source>
        <dbReference type="SAM" id="Phobius"/>
    </source>
</evidence>
<protein>
    <recommendedName>
        <fullName evidence="5">SUN domain-containing protein</fullName>
    </recommendedName>
</protein>
<reference evidence="3 4" key="1">
    <citation type="submission" date="2024-01" db="EMBL/GenBank/DDBJ databases">
        <title>Comparative genomics of Cryptococcus and Kwoniella reveals pathogenesis evolution and contrasting modes of karyotype evolution via chromosome fusion or intercentromeric recombination.</title>
        <authorList>
            <person name="Coelho M.A."/>
            <person name="David-Palma M."/>
            <person name="Shea T."/>
            <person name="Bowers K."/>
            <person name="McGinley-Smith S."/>
            <person name="Mohammad A.W."/>
            <person name="Gnirke A."/>
            <person name="Yurkov A.M."/>
            <person name="Nowrousian M."/>
            <person name="Sun S."/>
            <person name="Cuomo C.A."/>
            <person name="Heitman J."/>
        </authorList>
    </citation>
    <scope>NUCLEOTIDE SEQUENCE [LARGE SCALE GENOMIC DNA]</scope>
    <source>
        <strain evidence="3">CBS 11374</strain>
    </source>
</reference>
<feature type="compositionally biased region" description="Basic and acidic residues" evidence="1">
    <location>
        <begin position="1476"/>
        <end position="1489"/>
    </location>
</feature>
<feature type="compositionally biased region" description="Low complexity" evidence="1">
    <location>
        <begin position="225"/>
        <end position="235"/>
    </location>
</feature>
<feature type="compositionally biased region" description="Low complexity" evidence="1">
    <location>
        <begin position="302"/>
        <end position="317"/>
    </location>
</feature>